<keyword evidence="1" id="KW-0732">Signal</keyword>
<accession>A0AA41HI23</accession>
<dbReference type="Proteomes" id="UP001155901">
    <property type="component" value="Unassembled WGS sequence"/>
</dbReference>
<dbReference type="RefSeq" id="WP_262311801.1">
    <property type="nucleotide sequence ID" value="NZ_JALJZU010000017.1"/>
</dbReference>
<proteinExistence type="predicted"/>
<organism evidence="2 3">
    <name type="scientific">Duganella violaceipulchra</name>
    <dbReference type="NCBI Taxonomy" id="2849652"/>
    <lineage>
        <taxon>Bacteria</taxon>
        <taxon>Pseudomonadati</taxon>
        <taxon>Pseudomonadota</taxon>
        <taxon>Betaproteobacteria</taxon>
        <taxon>Burkholderiales</taxon>
        <taxon>Oxalobacteraceae</taxon>
        <taxon>Telluria group</taxon>
        <taxon>Duganella</taxon>
    </lineage>
</organism>
<feature type="signal peptide" evidence="1">
    <location>
        <begin position="1"/>
        <end position="23"/>
    </location>
</feature>
<evidence type="ECO:0000313" key="2">
    <source>
        <dbReference type="EMBL" id="MBV6324919.1"/>
    </source>
</evidence>
<protein>
    <recommendedName>
        <fullName evidence="4">DUF4369 domain-containing protein</fullName>
    </recommendedName>
</protein>
<dbReference type="AlphaFoldDB" id="A0AA41HI23"/>
<name>A0AA41HI23_9BURK</name>
<reference evidence="2" key="1">
    <citation type="submission" date="2021-07" db="EMBL/GenBank/DDBJ databases">
        <title>Characterization of violacein-producing bacteria and related species.</title>
        <authorList>
            <person name="Wilson H.S."/>
            <person name="De Leon M.E."/>
        </authorList>
    </citation>
    <scope>NUCLEOTIDE SEQUENCE</scope>
    <source>
        <strain evidence="2">HSC-15S17</strain>
    </source>
</reference>
<evidence type="ECO:0008006" key="4">
    <source>
        <dbReference type="Google" id="ProtNLM"/>
    </source>
</evidence>
<sequence length="283" mass="30252">MMSLIRVFVLAAACVLAGLPVHAAEEVVGMVLDVQGNGELVRNTQHSKLQLLNYVKPGEQLRLDAGAKASVSHYGAKLIYQLSGPVLAEVDSGAIRVLSGTPLATKSLAEKVVLAALSPNTGPAAFKMRAIMLDLTLLGPKNGTLVLGTRPQFRWEANEATAYTFTLERADGAVVTQFKTDASAWEPPPAAPLAYGQSYRWSVAYTSAVDGEARQAMAQFQVASEAEHASLEALRPGAGAPIDEWVLYASLLQNRQMLDDARAIWQDIAARRPDLSKAGSLAR</sequence>
<gene>
    <name evidence="2" type="ORF">KVP70_28770</name>
</gene>
<comment type="caution">
    <text evidence="2">The sequence shown here is derived from an EMBL/GenBank/DDBJ whole genome shotgun (WGS) entry which is preliminary data.</text>
</comment>
<dbReference type="EMBL" id="JAHTGR010000022">
    <property type="protein sequence ID" value="MBV6324919.1"/>
    <property type="molecule type" value="Genomic_DNA"/>
</dbReference>
<evidence type="ECO:0000313" key="3">
    <source>
        <dbReference type="Proteomes" id="UP001155901"/>
    </source>
</evidence>
<evidence type="ECO:0000256" key="1">
    <source>
        <dbReference type="SAM" id="SignalP"/>
    </source>
</evidence>
<feature type="chain" id="PRO_5041238750" description="DUF4369 domain-containing protein" evidence="1">
    <location>
        <begin position="24"/>
        <end position="283"/>
    </location>
</feature>